<evidence type="ECO:0000256" key="3">
    <source>
        <dbReference type="RuleBase" id="RU000524"/>
    </source>
</evidence>
<dbReference type="GO" id="GO:0009295">
    <property type="term" value="C:nucleoid"/>
    <property type="evidence" value="ECO:0007669"/>
    <property type="project" value="TreeGrafter"/>
</dbReference>
<organism evidence="5 6">
    <name type="scientific">Candidatus Nasuia deltocephalincola</name>
    <dbReference type="NCBI Taxonomy" id="1160784"/>
    <lineage>
        <taxon>Bacteria</taxon>
        <taxon>Pseudomonadati</taxon>
        <taxon>Pseudomonadota</taxon>
        <taxon>Betaproteobacteria</taxon>
        <taxon>Candidatus Nasuia</taxon>
    </lineage>
</organism>
<reference evidence="5 6" key="2">
    <citation type="journal article" date="2016" name="Genome Announc.">
        <title>Complete Genome Sequences of the Obligate Symbionts 'Candidatus Sulcia muelleri' and 'Ca. Nasuia deltocephalinicola' from the Pestiferous Leafhopper Macrosteles quadripunctulatus (Hemiptera: Cicadellidae).</title>
        <authorList>
            <person name="Bennett G.M."/>
            <person name="Abba S."/>
            <person name="Kube M."/>
            <person name="Marzachi C."/>
        </authorList>
    </citation>
    <scope>NUCLEOTIDE SEQUENCE [LARGE SCALE GENOMIC DNA]</scope>
    <source>
        <strain evidence="5 6">PUNC</strain>
    </source>
</reference>
<dbReference type="InterPro" id="IPR000424">
    <property type="entry name" value="Primosome_PriB/ssb"/>
</dbReference>
<evidence type="ECO:0000256" key="4">
    <source>
        <dbReference type="SAM" id="MobiDB-lite"/>
    </source>
</evidence>
<dbReference type="EMBL" id="CP013211">
    <property type="protein sequence ID" value="ALP70023.1"/>
    <property type="molecule type" value="Genomic_DNA"/>
</dbReference>
<dbReference type="PANTHER" id="PTHR10302:SF0">
    <property type="entry name" value="SINGLE-STRANDED DNA-BINDING PROTEIN, MITOCHONDRIAL"/>
    <property type="match status" value="1"/>
</dbReference>
<dbReference type="GO" id="GO:0006260">
    <property type="term" value="P:DNA replication"/>
    <property type="evidence" value="ECO:0007669"/>
    <property type="project" value="InterPro"/>
</dbReference>
<feature type="region of interest" description="Disordered" evidence="4">
    <location>
        <begin position="104"/>
        <end position="140"/>
    </location>
</feature>
<reference evidence="6" key="1">
    <citation type="submission" date="2015-11" db="EMBL/GenBank/DDBJ databases">
        <title>Complete genome sequences of the obligate symbionts Candidatus Sulcia muelleri and Candidatus Nasuia deltocephalinicola from the pestiferous leafhopper, Macrosteles quadripunctulatus (Hemiptera: Cicadellidae).</title>
        <authorList>
            <person name="Bennett G.M."/>
            <person name="Abba S."/>
            <person name="Kube M."/>
            <person name="Marzachi C."/>
        </authorList>
    </citation>
    <scope>NUCLEOTIDE SEQUENCE [LARGE SCALE GENOMIC DNA]</scope>
    <source>
        <strain evidence="6">PUNC</strain>
    </source>
</reference>
<dbReference type="NCBIfam" id="TIGR00621">
    <property type="entry name" value="ssb"/>
    <property type="match status" value="1"/>
</dbReference>
<dbReference type="Proteomes" id="UP000055684">
    <property type="component" value="Chromosome"/>
</dbReference>
<dbReference type="AlphaFoldDB" id="A0A0S2UPC2"/>
<dbReference type="PANTHER" id="PTHR10302">
    <property type="entry name" value="SINGLE-STRANDED DNA-BINDING PROTEIN"/>
    <property type="match status" value="1"/>
</dbReference>
<dbReference type="Gene3D" id="2.40.50.140">
    <property type="entry name" value="Nucleic acid-binding proteins"/>
    <property type="match status" value="1"/>
</dbReference>
<dbReference type="GO" id="GO:0003697">
    <property type="term" value="F:single-stranded DNA binding"/>
    <property type="evidence" value="ECO:0007669"/>
    <property type="project" value="InterPro"/>
</dbReference>
<proteinExistence type="predicted"/>
<dbReference type="InterPro" id="IPR011344">
    <property type="entry name" value="ssDNA-bd"/>
</dbReference>
<evidence type="ECO:0000313" key="6">
    <source>
        <dbReference type="Proteomes" id="UP000055684"/>
    </source>
</evidence>
<dbReference type="PROSITE" id="PS50935">
    <property type="entry name" value="SSB"/>
    <property type="match status" value="1"/>
</dbReference>
<dbReference type="SUPFAM" id="SSF50249">
    <property type="entry name" value="Nucleic acid-binding proteins"/>
    <property type="match status" value="1"/>
</dbReference>
<accession>A0A0S2UPC2</accession>
<dbReference type="Pfam" id="PF00436">
    <property type="entry name" value="SSB"/>
    <property type="match status" value="1"/>
</dbReference>
<feature type="compositionally biased region" description="Acidic residues" evidence="4">
    <location>
        <begin position="114"/>
        <end position="131"/>
    </location>
</feature>
<gene>
    <name evidence="5" type="ORF">ASU29_109</name>
</gene>
<evidence type="ECO:0000256" key="1">
    <source>
        <dbReference type="ARBA" id="ARBA00023125"/>
    </source>
</evidence>
<evidence type="ECO:0000256" key="2">
    <source>
        <dbReference type="PROSITE-ProRule" id="PRU00252"/>
    </source>
</evidence>
<dbReference type="InterPro" id="IPR012340">
    <property type="entry name" value="NA-bd_OB-fold"/>
</dbReference>
<sequence>MFNKVILIGEIAMDPELRYFKDNSVITVIKLITRENINNIKDLQWHRIILKGKNKVLKKNMVILVEGKIKTRRWMDNIKYNYITEIFADIIKILDYKNYNNNKNKNNDYVNNDEKEEDNESDNYGFDEDKDESINKDLKYDSMDDDKKNVIADVNYEELKDYNYDEEYE</sequence>
<name>A0A0S2UPC2_9PROT</name>
<keyword evidence="1 2" id="KW-0238">DNA-binding</keyword>
<protein>
    <recommendedName>
        <fullName evidence="3">Single-stranded DNA-binding protein</fullName>
    </recommendedName>
</protein>
<dbReference type="CDD" id="cd04496">
    <property type="entry name" value="SSB_OBF"/>
    <property type="match status" value="1"/>
</dbReference>
<evidence type="ECO:0000313" key="5">
    <source>
        <dbReference type="EMBL" id="ALP70023.1"/>
    </source>
</evidence>